<dbReference type="EMBL" id="DTIB01000131">
    <property type="protein sequence ID" value="HGB25856.1"/>
    <property type="molecule type" value="Genomic_DNA"/>
</dbReference>
<accession>A0A7C3SM41</accession>
<dbReference type="PANTHER" id="PTHR40730:SF4">
    <property type="entry name" value="TRANSCRIPTIONAL REGULATOR"/>
    <property type="match status" value="1"/>
</dbReference>
<evidence type="ECO:0000313" key="2">
    <source>
        <dbReference type="EMBL" id="HGB25856.1"/>
    </source>
</evidence>
<name>A0A7C3SM41_THEPE</name>
<dbReference type="Pfam" id="PF01381">
    <property type="entry name" value="HTH_3"/>
    <property type="match status" value="1"/>
</dbReference>
<protein>
    <submittedName>
        <fullName evidence="2">Helix-turn-helix domain-containing protein</fullName>
    </submittedName>
</protein>
<organism evidence="2">
    <name type="scientific">Thermofilum pendens</name>
    <dbReference type="NCBI Taxonomy" id="2269"/>
    <lineage>
        <taxon>Archaea</taxon>
        <taxon>Thermoproteota</taxon>
        <taxon>Thermoprotei</taxon>
        <taxon>Thermofilales</taxon>
        <taxon>Thermofilaceae</taxon>
        <taxon>Thermofilum</taxon>
    </lineage>
</organism>
<proteinExistence type="predicted"/>
<dbReference type="CDD" id="cd00093">
    <property type="entry name" value="HTH_XRE"/>
    <property type="match status" value="1"/>
</dbReference>
<sequence length="130" mass="14362">MNPLELASRYVVPPLMRRLVEVLVEEHGLSRVEAARKTGLSPAAVTRYLKGERGRLLEVRGLEEVESRVKDLAGKVASGGVSVPELQAEIASLAIYAMAKGYFCRFHAKLDPRFGPESCSACRNLLRPQR</sequence>
<gene>
    <name evidence="2" type="ORF">ENV88_07550</name>
</gene>
<feature type="domain" description="HTH cro/C1-type" evidence="1">
    <location>
        <begin position="25"/>
        <end position="53"/>
    </location>
</feature>
<dbReference type="AlphaFoldDB" id="A0A7C3SM41"/>
<comment type="caution">
    <text evidence="2">The sequence shown here is derived from an EMBL/GenBank/DDBJ whole genome shotgun (WGS) entry which is preliminary data.</text>
</comment>
<evidence type="ECO:0000259" key="1">
    <source>
        <dbReference type="Pfam" id="PF01381"/>
    </source>
</evidence>
<dbReference type="PANTHER" id="PTHR40730">
    <property type="entry name" value="TRANSCRIPTIONAL REGULATOR PROTEIN-LIKE PROTEIN"/>
    <property type="match status" value="1"/>
</dbReference>
<reference evidence="2" key="1">
    <citation type="journal article" date="2020" name="mSystems">
        <title>Genome- and Community-Level Interaction Insights into Carbon Utilization and Element Cycling Functions of Hydrothermarchaeota in Hydrothermal Sediment.</title>
        <authorList>
            <person name="Zhou Z."/>
            <person name="Liu Y."/>
            <person name="Xu W."/>
            <person name="Pan J."/>
            <person name="Luo Z.H."/>
            <person name="Li M."/>
        </authorList>
    </citation>
    <scope>NUCLEOTIDE SEQUENCE [LARGE SCALE GENOMIC DNA]</scope>
    <source>
        <strain evidence="2">SpSt-8</strain>
    </source>
</reference>
<dbReference type="InterPro" id="IPR001387">
    <property type="entry name" value="Cro/C1-type_HTH"/>
</dbReference>